<sequence length="152" mass="17820">MEDKKPPLDATRRLDPLILLRDATKEQKRVTISQEYLNINGYKVHRSTRCAYRRAPGEPFLDIGSVWYMYHEASKEDGHYSKETARKHGYQYLDLFARSELLSYLEGSTNACENIVEDVLYGRKRPKEERMKGLPEPPRIYIINRMEPLGNL</sequence>
<dbReference type="EMBL" id="LSRX01000325">
    <property type="protein sequence ID" value="OLQ00514.1"/>
    <property type="molecule type" value="Genomic_DNA"/>
</dbReference>
<name>A0A1Q9DZA7_SYMMI</name>
<dbReference type="AlphaFoldDB" id="A0A1Q9DZA7"/>
<comment type="caution">
    <text evidence="1">The sequence shown here is derived from an EMBL/GenBank/DDBJ whole genome shotgun (WGS) entry which is preliminary data.</text>
</comment>
<dbReference type="Proteomes" id="UP000186817">
    <property type="component" value="Unassembled WGS sequence"/>
</dbReference>
<protein>
    <submittedName>
        <fullName evidence="1">Uncharacterized protein</fullName>
    </submittedName>
</protein>
<organism evidence="1 2">
    <name type="scientific">Symbiodinium microadriaticum</name>
    <name type="common">Dinoflagellate</name>
    <name type="synonym">Zooxanthella microadriatica</name>
    <dbReference type="NCBI Taxonomy" id="2951"/>
    <lineage>
        <taxon>Eukaryota</taxon>
        <taxon>Sar</taxon>
        <taxon>Alveolata</taxon>
        <taxon>Dinophyceae</taxon>
        <taxon>Suessiales</taxon>
        <taxon>Symbiodiniaceae</taxon>
        <taxon>Symbiodinium</taxon>
    </lineage>
</organism>
<keyword evidence="2" id="KW-1185">Reference proteome</keyword>
<gene>
    <name evidence="1" type="ORF">AK812_SmicGene16827</name>
</gene>
<evidence type="ECO:0000313" key="1">
    <source>
        <dbReference type="EMBL" id="OLQ00514.1"/>
    </source>
</evidence>
<reference evidence="1 2" key="1">
    <citation type="submission" date="2016-02" db="EMBL/GenBank/DDBJ databases">
        <title>Genome analysis of coral dinoflagellate symbionts highlights evolutionary adaptations to a symbiotic lifestyle.</title>
        <authorList>
            <person name="Aranda M."/>
            <person name="Li Y."/>
            <person name="Liew Y.J."/>
            <person name="Baumgarten S."/>
            <person name="Simakov O."/>
            <person name="Wilson M."/>
            <person name="Piel J."/>
            <person name="Ashoor H."/>
            <person name="Bougouffa S."/>
            <person name="Bajic V.B."/>
            <person name="Ryu T."/>
            <person name="Ravasi T."/>
            <person name="Bayer T."/>
            <person name="Micklem G."/>
            <person name="Kim H."/>
            <person name="Bhak J."/>
            <person name="Lajeunesse T.C."/>
            <person name="Voolstra C.R."/>
        </authorList>
    </citation>
    <scope>NUCLEOTIDE SEQUENCE [LARGE SCALE GENOMIC DNA]</scope>
    <source>
        <strain evidence="1 2">CCMP2467</strain>
    </source>
</reference>
<accession>A0A1Q9DZA7</accession>
<proteinExistence type="predicted"/>
<evidence type="ECO:0000313" key="2">
    <source>
        <dbReference type="Proteomes" id="UP000186817"/>
    </source>
</evidence>